<evidence type="ECO:0000313" key="1">
    <source>
        <dbReference type="EMBL" id="XDV55283.1"/>
    </source>
</evidence>
<dbReference type="AlphaFoldDB" id="A0AB39XE66"/>
<dbReference type="EMBL" id="CP165734">
    <property type="protein sequence ID" value="XDV55283.1"/>
    <property type="molecule type" value="Genomic_DNA"/>
</dbReference>
<dbReference type="PANTHER" id="PTHR35609:SF1">
    <property type="entry name" value="MACRO DOMAIN-CONTAINING PROTEIN"/>
    <property type="match status" value="1"/>
</dbReference>
<protein>
    <recommendedName>
        <fullName evidence="2">Macro domain-containing protein</fullName>
    </recommendedName>
</protein>
<accession>A0AB39XE66</accession>
<reference evidence="1" key="1">
    <citation type="submission" date="2024-08" db="EMBL/GenBank/DDBJ databases">
        <authorList>
            <person name="Chaddad Z."/>
            <person name="Lamrabet M."/>
            <person name="Bouhnik O."/>
            <person name="Alami S."/>
            <person name="Wipf D."/>
            <person name="Courty P.E."/>
            <person name="Missbah El Idrissi M."/>
        </authorList>
    </citation>
    <scope>NUCLEOTIDE SEQUENCE</scope>
    <source>
        <strain evidence="1">LLZ17</strain>
    </source>
</reference>
<dbReference type="PANTHER" id="PTHR35609">
    <property type="entry name" value="MACRO DOMAIN-CONTAINING PROTEIN"/>
    <property type="match status" value="1"/>
</dbReference>
<name>A0AB39XE66_9BRAD</name>
<sequence>MDWFEALTGFRETDYDNTRAKLKVEGTHLRSLVNGKDYGIGDLELVSLKSLRERVKSAGGLPGQLKVSVVTGDVRQMHRSPENRRALFQVASQFNLLEMVSPTVTPEQGVAGYQNDHTQGPACAIAAGAATIYRNYFVPVNGSHGQTTERQLDGLADLGGTLAAALNQPVKRLWEMKNGYALCTRAGLDSIADYLGSLQPEQLDILRGKLCVGLHRDVEVTDTEGERQPMVSQIFCSAIPVAYTRVPPAHWAAFASLVLDAAYEATMSAALLNAKRGASNVVLLTQLGGGAFGNHDDWINTAMRRSLEKMRECDLDVKLVSYGAPSRAIVRIAEDFG</sequence>
<organism evidence="1">
    <name type="scientific">Bradyrhizobium sp. LLZ17</name>
    <dbReference type="NCBI Taxonomy" id="3239388"/>
    <lineage>
        <taxon>Bacteria</taxon>
        <taxon>Pseudomonadati</taxon>
        <taxon>Pseudomonadota</taxon>
        <taxon>Alphaproteobacteria</taxon>
        <taxon>Hyphomicrobiales</taxon>
        <taxon>Nitrobacteraceae</taxon>
        <taxon>Bradyrhizobium</taxon>
    </lineage>
</organism>
<gene>
    <name evidence="1" type="ORF">AB8Z38_20985</name>
</gene>
<evidence type="ECO:0008006" key="2">
    <source>
        <dbReference type="Google" id="ProtNLM"/>
    </source>
</evidence>
<proteinExistence type="predicted"/>
<dbReference type="RefSeq" id="WP_369719736.1">
    <property type="nucleotide sequence ID" value="NZ_CP165734.1"/>
</dbReference>